<evidence type="ECO:0000313" key="2">
    <source>
        <dbReference type="Proteomes" id="UP000247634"/>
    </source>
</evidence>
<dbReference type="OrthoDB" id="4339050at2"/>
<dbReference type="EMBL" id="CP029788">
    <property type="protein sequence ID" value="AWT43193.1"/>
    <property type="molecule type" value="Genomic_DNA"/>
</dbReference>
<protein>
    <submittedName>
        <fullName evidence="1">Uncharacterized protein</fullName>
    </submittedName>
</protein>
<dbReference type="Proteomes" id="UP000247634">
    <property type="component" value="Chromosome"/>
</dbReference>
<name>A0A2U9P124_STRAS</name>
<evidence type="ECO:0000313" key="1">
    <source>
        <dbReference type="EMBL" id="AWT43193.1"/>
    </source>
</evidence>
<sequence length="95" mass="10146">MKKITQPGSIQLVAADGPFQLGDPDSPWFVAGVAYTDNPAFLAYFARKGFTIEDGEPDTAYLDAVASLQQQAARDAGHTGTLRDAADPVRTNYAL</sequence>
<organism evidence="1 2">
    <name type="scientific">Streptomyces actuosus</name>
    <dbReference type="NCBI Taxonomy" id="1885"/>
    <lineage>
        <taxon>Bacteria</taxon>
        <taxon>Bacillati</taxon>
        <taxon>Actinomycetota</taxon>
        <taxon>Actinomycetes</taxon>
        <taxon>Kitasatosporales</taxon>
        <taxon>Streptomycetaceae</taxon>
        <taxon>Streptomyces</taxon>
    </lineage>
</organism>
<proteinExistence type="predicted"/>
<accession>A0A2U9P124</accession>
<reference evidence="1 2" key="1">
    <citation type="submission" date="2018-06" db="EMBL/GenBank/DDBJ databases">
        <title>The complete genome sequence of a nosiheptide producer Streptomyces actuosus ATCC 25421: deducing the ability of producing a new class III lantibiotics.</title>
        <authorList>
            <person name="Liu W."/>
            <person name="Sun F."/>
            <person name="Hu Y."/>
        </authorList>
    </citation>
    <scope>NUCLEOTIDE SEQUENCE [LARGE SCALE GENOMIC DNA]</scope>
    <source>
        <strain evidence="1 2">ATCC 25421</strain>
    </source>
</reference>
<gene>
    <name evidence="1" type="ORF">DMT42_13250</name>
</gene>
<keyword evidence="2" id="KW-1185">Reference proteome</keyword>
<dbReference type="RefSeq" id="WP_110628113.1">
    <property type="nucleotide sequence ID" value="NZ_CP029788.1"/>
</dbReference>
<dbReference type="AlphaFoldDB" id="A0A2U9P124"/>
<dbReference type="KEGG" id="sact:DMT42_13250"/>